<keyword evidence="1" id="KW-0812">Transmembrane</keyword>
<organism evidence="2 3">
    <name type="scientific">Candidatus Yanofskybacteria bacterium RIFCSPLOWO2_01_FULL_49_17</name>
    <dbReference type="NCBI Taxonomy" id="1802700"/>
    <lineage>
        <taxon>Bacteria</taxon>
        <taxon>Candidatus Yanofskyibacteriota</taxon>
    </lineage>
</organism>
<dbReference type="EMBL" id="MGKO01000002">
    <property type="protein sequence ID" value="OGN28216.1"/>
    <property type="molecule type" value="Genomic_DNA"/>
</dbReference>
<proteinExistence type="predicted"/>
<dbReference type="AlphaFoldDB" id="A0A1F8GU97"/>
<evidence type="ECO:0000313" key="2">
    <source>
        <dbReference type="EMBL" id="OGN28216.1"/>
    </source>
</evidence>
<evidence type="ECO:0000313" key="3">
    <source>
        <dbReference type="Proteomes" id="UP000178444"/>
    </source>
</evidence>
<keyword evidence="1" id="KW-1133">Transmembrane helix</keyword>
<accession>A0A1F8GU97</accession>
<evidence type="ECO:0008006" key="4">
    <source>
        <dbReference type="Google" id="ProtNLM"/>
    </source>
</evidence>
<reference evidence="2 3" key="1">
    <citation type="journal article" date="2016" name="Nat. Commun.">
        <title>Thousands of microbial genomes shed light on interconnected biogeochemical processes in an aquifer system.</title>
        <authorList>
            <person name="Anantharaman K."/>
            <person name="Brown C.T."/>
            <person name="Hug L.A."/>
            <person name="Sharon I."/>
            <person name="Castelle C.J."/>
            <person name="Probst A.J."/>
            <person name="Thomas B.C."/>
            <person name="Singh A."/>
            <person name="Wilkins M.J."/>
            <person name="Karaoz U."/>
            <person name="Brodie E.L."/>
            <person name="Williams K.H."/>
            <person name="Hubbard S.S."/>
            <person name="Banfield J.F."/>
        </authorList>
    </citation>
    <scope>NUCLEOTIDE SEQUENCE [LARGE SCALE GENOMIC DNA]</scope>
</reference>
<name>A0A1F8GU97_9BACT</name>
<comment type="caution">
    <text evidence="2">The sequence shown here is derived from an EMBL/GenBank/DDBJ whole genome shotgun (WGS) entry which is preliminary data.</text>
</comment>
<gene>
    <name evidence="2" type="ORF">A2941_02225</name>
</gene>
<feature type="transmembrane region" description="Helical" evidence="1">
    <location>
        <begin position="7"/>
        <end position="26"/>
    </location>
</feature>
<sequence length="261" mass="28898">MSRFAKQLIIALVYVLIIGGIGFLFFRSSYGPTCYDGIQNGKEEGVDCGTIACGSACASPIQALQVQSVQLVRTLAGDHDLAFQLYNPNTDYGVSAGTYELAVENQRSIHDFYMLPGQTKYIVLTSILGLTGNPSVEVSIKSVQWEKVSIDPNVRFTISNEHYNAGESQTIFEAMVTNDSDYDFESVDIQVSAADLSGRLLATNVTNVRTFLSKTSRYVKLTWPFVLPADARVSVQAATNVFDNDNFLKRNGTQERFQQYY</sequence>
<evidence type="ECO:0000256" key="1">
    <source>
        <dbReference type="SAM" id="Phobius"/>
    </source>
</evidence>
<protein>
    <recommendedName>
        <fullName evidence="4">CARDB domain-containing protein</fullName>
    </recommendedName>
</protein>
<dbReference type="Proteomes" id="UP000178444">
    <property type="component" value="Unassembled WGS sequence"/>
</dbReference>
<keyword evidence="1" id="KW-0472">Membrane</keyword>